<gene>
    <name evidence="2" type="ORF">UFOVP826_60</name>
</gene>
<sequence>MDILEQLNEVEKKLGETPETPEATQVIEEPAQEAPSVVEETPTEEVTEPEEVKAEAEDEVEEKPKTASDYVKERRQSKKELEQELINARAQLAAMQAIQASKVEPKPEPVKQSAPNPQEDPDGYRDYVLTEQAKALQATQAEIAQMKNQVLMQSAKAELAQMEASFAERVPDYREVMADAEARMAEFFRIKNPTATDAQIKAMVEADKFDGALNATRMGKDPVETLYTQVKALFRYQPTKTVEGKTEAEKLAAVAANKKKAASGLTAGGSQGGSYLGPDALLKMTPAQYAKLTDAERARFTQ</sequence>
<reference evidence="2" key="1">
    <citation type="submission" date="2020-04" db="EMBL/GenBank/DDBJ databases">
        <authorList>
            <person name="Chiriac C."/>
            <person name="Salcher M."/>
            <person name="Ghai R."/>
            <person name="Kavagutti S V."/>
        </authorList>
    </citation>
    <scope>NUCLEOTIDE SEQUENCE</scope>
</reference>
<evidence type="ECO:0008006" key="3">
    <source>
        <dbReference type="Google" id="ProtNLM"/>
    </source>
</evidence>
<proteinExistence type="predicted"/>
<evidence type="ECO:0000256" key="1">
    <source>
        <dbReference type="SAM" id="MobiDB-lite"/>
    </source>
</evidence>
<accession>A0A6J5P0L1</accession>
<feature type="compositionally biased region" description="Basic and acidic residues" evidence="1">
    <location>
        <begin position="62"/>
        <end position="80"/>
    </location>
</feature>
<feature type="region of interest" description="Disordered" evidence="1">
    <location>
        <begin position="97"/>
        <end position="124"/>
    </location>
</feature>
<feature type="region of interest" description="Disordered" evidence="1">
    <location>
        <begin position="1"/>
        <end position="80"/>
    </location>
</feature>
<name>A0A6J5P0L1_9CAUD</name>
<protein>
    <recommendedName>
        <fullName evidence="3">Scaffolding protein</fullName>
    </recommendedName>
</protein>
<evidence type="ECO:0000313" key="2">
    <source>
        <dbReference type="EMBL" id="CAB4164632.1"/>
    </source>
</evidence>
<dbReference type="EMBL" id="LR796765">
    <property type="protein sequence ID" value="CAB4164632.1"/>
    <property type="molecule type" value="Genomic_DNA"/>
</dbReference>
<organism evidence="2">
    <name type="scientific">uncultured Caudovirales phage</name>
    <dbReference type="NCBI Taxonomy" id="2100421"/>
    <lineage>
        <taxon>Viruses</taxon>
        <taxon>Duplodnaviria</taxon>
        <taxon>Heunggongvirae</taxon>
        <taxon>Uroviricota</taxon>
        <taxon>Caudoviricetes</taxon>
        <taxon>Peduoviridae</taxon>
        <taxon>Maltschvirus</taxon>
        <taxon>Maltschvirus maltsch</taxon>
    </lineage>
</organism>